<dbReference type="PANTHER" id="PTHR35562:SF2">
    <property type="entry name" value="DNA ENDONUCLEASE SMRA-RELATED"/>
    <property type="match status" value="1"/>
</dbReference>
<dbReference type="Proteomes" id="UP001595536">
    <property type="component" value="Unassembled WGS sequence"/>
</dbReference>
<accession>A0ABV7LCQ6</accession>
<dbReference type="InterPro" id="IPR036063">
    <property type="entry name" value="Smr_dom_sf"/>
</dbReference>
<dbReference type="SUPFAM" id="SSF160443">
    <property type="entry name" value="SMR domain-like"/>
    <property type="match status" value="1"/>
</dbReference>
<proteinExistence type="predicted"/>
<dbReference type="InterPro" id="IPR002625">
    <property type="entry name" value="Smr_dom"/>
</dbReference>
<evidence type="ECO:0000256" key="1">
    <source>
        <dbReference type="SAM" id="MobiDB-lite"/>
    </source>
</evidence>
<sequence>MAGRRRRELRPDERRIWEIITRSVAPLPGRARRLEEKAQTSGPDTPSPASAAPVRDAVPVAAARAVAPVVPPVMQMARRERRAIVRGSVTIEARLDLHGMRQAEAIRALREFLHRSYMAGRRTVLVVTGKGSTRLHEEERGVWWHERGVLRRLTPLILESPELRHIVLGFEPADQRHGGEGALYVRLRRRS</sequence>
<comment type="caution">
    <text evidence="3">The sequence shown here is derived from an EMBL/GenBank/DDBJ whole genome shotgun (WGS) entry which is preliminary data.</text>
</comment>
<dbReference type="Pfam" id="PF01713">
    <property type="entry name" value="Smr"/>
    <property type="match status" value="1"/>
</dbReference>
<gene>
    <name evidence="3" type="ORF">ACFOEX_03425</name>
</gene>
<feature type="domain" description="Smr" evidence="2">
    <location>
        <begin position="95"/>
        <end position="188"/>
    </location>
</feature>
<dbReference type="Gene3D" id="3.30.1370.110">
    <property type="match status" value="1"/>
</dbReference>
<keyword evidence="4" id="KW-1185">Reference proteome</keyword>
<evidence type="ECO:0000313" key="3">
    <source>
        <dbReference type="EMBL" id="MFC3265415.1"/>
    </source>
</evidence>
<protein>
    <submittedName>
        <fullName evidence="3">Smr/MutS family protein</fullName>
    </submittedName>
</protein>
<feature type="region of interest" description="Disordered" evidence="1">
    <location>
        <begin position="28"/>
        <end position="54"/>
    </location>
</feature>
<dbReference type="RefSeq" id="WP_376831790.1">
    <property type="nucleotide sequence ID" value="NZ_JBHLWR010000006.1"/>
</dbReference>
<dbReference type="PANTHER" id="PTHR35562">
    <property type="entry name" value="DNA ENDONUCLEASE SMRA-RELATED"/>
    <property type="match status" value="1"/>
</dbReference>
<dbReference type="EMBL" id="JBHRUV010000017">
    <property type="protein sequence ID" value="MFC3265415.1"/>
    <property type="molecule type" value="Genomic_DNA"/>
</dbReference>
<organism evidence="3 4">
    <name type="scientific">Camelimonas abortus</name>
    <dbReference type="NCBI Taxonomy" id="1017184"/>
    <lineage>
        <taxon>Bacteria</taxon>
        <taxon>Pseudomonadati</taxon>
        <taxon>Pseudomonadota</taxon>
        <taxon>Alphaproteobacteria</taxon>
        <taxon>Hyphomicrobiales</taxon>
        <taxon>Chelatococcaceae</taxon>
        <taxon>Camelimonas</taxon>
    </lineage>
</organism>
<dbReference type="SMART" id="SM00463">
    <property type="entry name" value="SMR"/>
    <property type="match status" value="1"/>
</dbReference>
<evidence type="ECO:0000259" key="2">
    <source>
        <dbReference type="PROSITE" id="PS50828"/>
    </source>
</evidence>
<evidence type="ECO:0000313" key="4">
    <source>
        <dbReference type="Proteomes" id="UP001595536"/>
    </source>
</evidence>
<reference evidence="4" key="1">
    <citation type="journal article" date="2019" name="Int. J. Syst. Evol. Microbiol.">
        <title>The Global Catalogue of Microorganisms (GCM) 10K type strain sequencing project: providing services to taxonomists for standard genome sequencing and annotation.</title>
        <authorList>
            <consortium name="The Broad Institute Genomics Platform"/>
            <consortium name="The Broad Institute Genome Sequencing Center for Infectious Disease"/>
            <person name="Wu L."/>
            <person name="Ma J."/>
        </authorList>
    </citation>
    <scope>NUCLEOTIDE SEQUENCE [LARGE SCALE GENOMIC DNA]</scope>
    <source>
        <strain evidence="4">CCM 7941</strain>
    </source>
</reference>
<dbReference type="PROSITE" id="PS50828">
    <property type="entry name" value="SMR"/>
    <property type="match status" value="1"/>
</dbReference>
<name>A0ABV7LCQ6_9HYPH</name>